<dbReference type="Proteomes" id="UP000232229">
    <property type="component" value="Chromosome"/>
</dbReference>
<dbReference type="KEGG" id="mchc:CK556_01445"/>
<dbReference type="Gene3D" id="3.90.70.10">
    <property type="entry name" value="Cysteine proteinases"/>
    <property type="match status" value="1"/>
</dbReference>
<evidence type="ECO:0000256" key="1">
    <source>
        <dbReference type="ARBA" id="ARBA00004651"/>
    </source>
</evidence>
<accession>A0A249SN27</accession>
<sequence>MRWFFLKLIKQTSYQDCGIACLAMLINHFYNYEIDLHQIKLHLNMEDEELSFYDLIDLSSLFYLKAEGFKIDFDLEEMITKTPFLAQVVNEEGMLHFVIVSELKNNNFIIFDPSKSNKIKLNKQQFLKIFSGYVLIFKANKIKFKNEFNFKISSLKRIISFEIISYILVSLLTTVLFMIDTQFLKLYANSLMNEKQDWFLYLLLLVILIINIIFKSVNNYILRKNYEKKLLINLDEFLDIVSKSNNKELFYLYQDIKWVTKFENYKLVLCLCSLISELLNLVFIFFAIKELFFVILIGDLIYIFFNYFITKFKSNEYGNSDRQWFIMLNNLENIKNEGNEKVTYLNLKKEITSEQSFEINSNFLEIWDKVSLILIYIVCWSLIKEKTLDFSMFFILLLLKNFSRINVYSIGQTLLLFKKYKIAFINYERVNLKSKLIPLKDSINNISIKKISKSETSKINLGINILEQKLELGILNKTHKDFDYDVFFNNINIENLEDISLREHINYLKNYKVKFGTIYQNIALVSNLKVNIFKLNVVINLIEKYSINISKLIKPESCTQVEKEIIKLLSIFYLEKKVILVKNNFEIITFDEIKAILKEFTKLNNDKFVILS</sequence>
<dbReference type="GO" id="GO:0006508">
    <property type="term" value="P:proteolysis"/>
    <property type="evidence" value="ECO:0007669"/>
    <property type="project" value="InterPro"/>
</dbReference>
<organism evidence="8 9">
    <name type="scientific">Mesoplasma chauliocola</name>
    <dbReference type="NCBI Taxonomy" id="216427"/>
    <lineage>
        <taxon>Bacteria</taxon>
        <taxon>Bacillati</taxon>
        <taxon>Mycoplasmatota</taxon>
        <taxon>Mollicutes</taxon>
        <taxon>Entomoplasmatales</taxon>
        <taxon>Entomoplasmataceae</taxon>
        <taxon>Mesoplasma</taxon>
    </lineage>
</organism>
<keyword evidence="4 6" id="KW-1133">Transmembrane helix</keyword>
<keyword evidence="9" id="KW-1185">Reference proteome</keyword>
<keyword evidence="3 6" id="KW-0812">Transmembrane</keyword>
<reference evidence="8 9" key="1">
    <citation type="submission" date="2017-08" db="EMBL/GenBank/DDBJ databases">
        <title>Complete Genome Sequence of Mesoplasma chauliocola.</title>
        <authorList>
            <person name="Knight T.F.Jr."/>
            <person name="Citino T."/>
        </authorList>
    </citation>
    <scope>NUCLEOTIDE SEQUENCE [LARGE SCALE GENOMIC DNA]</scope>
    <source>
        <strain evidence="8 9">CHPA-2</strain>
    </source>
</reference>
<comment type="similarity">
    <text evidence="2">Belongs to the ABC transporter superfamily.</text>
</comment>
<keyword evidence="5 6" id="KW-0472">Membrane</keyword>
<dbReference type="GO" id="GO:0005524">
    <property type="term" value="F:ATP binding"/>
    <property type="evidence" value="ECO:0007669"/>
    <property type="project" value="InterPro"/>
</dbReference>
<feature type="transmembrane region" description="Helical" evidence="6">
    <location>
        <begin position="158"/>
        <end position="179"/>
    </location>
</feature>
<evidence type="ECO:0000259" key="7">
    <source>
        <dbReference type="PROSITE" id="PS50990"/>
    </source>
</evidence>
<evidence type="ECO:0000256" key="5">
    <source>
        <dbReference type="ARBA" id="ARBA00023136"/>
    </source>
</evidence>
<feature type="domain" description="Peptidase C39" evidence="7">
    <location>
        <begin position="11"/>
        <end position="137"/>
    </location>
</feature>
<evidence type="ECO:0000256" key="4">
    <source>
        <dbReference type="ARBA" id="ARBA00022989"/>
    </source>
</evidence>
<dbReference type="InterPro" id="IPR005074">
    <property type="entry name" value="Peptidase_C39"/>
</dbReference>
<dbReference type="STRING" id="1336232.GCA_000518825_00194"/>
<protein>
    <recommendedName>
        <fullName evidence="7">Peptidase C39 domain-containing protein</fullName>
    </recommendedName>
</protein>
<dbReference type="Pfam" id="PF03412">
    <property type="entry name" value="Peptidase_C39"/>
    <property type="match status" value="1"/>
</dbReference>
<name>A0A249SN27_9MOLU</name>
<proteinExistence type="inferred from homology"/>
<evidence type="ECO:0000256" key="3">
    <source>
        <dbReference type="ARBA" id="ARBA00022692"/>
    </source>
</evidence>
<dbReference type="GO" id="GO:0008233">
    <property type="term" value="F:peptidase activity"/>
    <property type="evidence" value="ECO:0007669"/>
    <property type="project" value="InterPro"/>
</dbReference>
<dbReference type="SUPFAM" id="SSF90123">
    <property type="entry name" value="ABC transporter transmembrane region"/>
    <property type="match status" value="1"/>
</dbReference>
<evidence type="ECO:0000313" key="8">
    <source>
        <dbReference type="EMBL" id="ASZ09020.1"/>
    </source>
</evidence>
<dbReference type="GO" id="GO:0005886">
    <property type="term" value="C:plasma membrane"/>
    <property type="evidence" value="ECO:0007669"/>
    <property type="project" value="UniProtKB-SubCell"/>
</dbReference>
<evidence type="ECO:0000313" key="9">
    <source>
        <dbReference type="Proteomes" id="UP000232229"/>
    </source>
</evidence>
<dbReference type="AlphaFoldDB" id="A0A249SN27"/>
<gene>
    <name evidence="8" type="ORF">CK556_01445</name>
</gene>
<dbReference type="PROSITE" id="PS50990">
    <property type="entry name" value="PEPTIDASE_C39"/>
    <property type="match status" value="1"/>
</dbReference>
<evidence type="ECO:0000256" key="2">
    <source>
        <dbReference type="ARBA" id="ARBA00005417"/>
    </source>
</evidence>
<dbReference type="InterPro" id="IPR036640">
    <property type="entry name" value="ABC1_TM_sf"/>
</dbReference>
<evidence type="ECO:0000256" key="6">
    <source>
        <dbReference type="SAM" id="Phobius"/>
    </source>
</evidence>
<feature type="transmembrane region" description="Helical" evidence="6">
    <location>
        <begin position="292"/>
        <end position="309"/>
    </location>
</feature>
<comment type="subcellular location">
    <subcellularLocation>
        <location evidence="1">Cell membrane</location>
        <topology evidence="1">Multi-pass membrane protein</topology>
    </subcellularLocation>
</comment>
<feature type="transmembrane region" description="Helical" evidence="6">
    <location>
        <begin position="199"/>
        <end position="222"/>
    </location>
</feature>
<feature type="transmembrane region" description="Helical" evidence="6">
    <location>
        <begin position="395"/>
        <end position="417"/>
    </location>
</feature>
<dbReference type="EMBL" id="CP023173">
    <property type="protein sequence ID" value="ASZ09020.1"/>
    <property type="molecule type" value="Genomic_DNA"/>
</dbReference>
<feature type="transmembrane region" description="Helical" evidence="6">
    <location>
        <begin position="267"/>
        <end position="286"/>
    </location>
</feature>